<dbReference type="SUPFAM" id="SSF82784">
    <property type="entry name" value="OsmC-like"/>
    <property type="match status" value="1"/>
</dbReference>
<dbReference type="PANTHER" id="PTHR33797">
    <property type="entry name" value="ORGANIC HYDROPEROXIDE RESISTANCE PROTEIN-LIKE"/>
    <property type="match status" value="1"/>
</dbReference>
<evidence type="ECO:0000313" key="3">
    <source>
        <dbReference type="Proteomes" id="UP000555448"/>
    </source>
</evidence>
<dbReference type="RefSeq" id="WP_184245883.1">
    <property type="nucleotide sequence ID" value="NZ_JACHLR010000010.1"/>
</dbReference>
<dbReference type="AlphaFoldDB" id="A0A7W7NXK4"/>
<dbReference type="Gene3D" id="2.20.25.10">
    <property type="match status" value="1"/>
</dbReference>
<dbReference type="InterPro" id="IPR036102">
    <property type="entry name" value="OsmC/Ohrsf"/>
</dbReference>
<evidence type="ECO:0000313" key="2">
    <source>
        <dbReference type="EMBL" id="MBB4859295.1"/>
    </source>
</evidence>
<accession>A0A7W7NXK4</accession>
<dbReference type="Pfam" id="PF02566">
    <property type="entry name" value="OsmC"/>
    <property type="match status" value="1"/>
</dbReference>
<protein>
    <submittedName>
        <fullName evidence="2">Ohr subfamily peroxiredoxin</fullName>
    </submittedName>
</protein>
<reference evidence="2 3" key="1">
    <citation type="submission" date="2020-08" db="EMBL/GenBank/DDBJ databases">
        <title>Functional genomics of gut bacteria from endangered species of beetles.</title>
        <authorList>
            <person name="Carlos-Shanley C."/>
        </authorList>
    </citation>
    <scope>NUCLEOTIDE SEQUENCE [LARGE SCALE GENOMIC DNA]</scope>
    <source>
        <strain evidence="2 3">S00245</strain>
    </source>
</reference>
<gene>
    <name evidence="2" type="ORF">HNO88_002624</name>
</gene>
<dbReference type="Proteomes" id="UP000555448">
    <property type="component" value="Unassembled WGS sequence"/>
</dbReference>
<dbReference type="InterPro" id="IPR015946">
    <property type="entry name" value="KH_dom-like_a/b"/>
</dbReference>
<dbReference type="Gene3D" id="3.30.300.20">
    <property type="match status" value="1"/>
</dbReference>
<organism evidence="2 3">
    <name type="scientific">Novosphingobium chloroacetimidivorans</name>
    <dbReference type="NCBI Taxonomy" id="1428314"/>
    <lineage>
        <taxon>Bacteria</taxon>
        <taxon>Pseudomonadati</taxon>
        <taxon>Pseudomonadota</taxon>
        <taxon>Alphaproteobacteria</taxon>
        <taxon>Sphingomonadales</taxon>
        <taxon>Sphingomonadaceae</taxon>
        <taxon>Novosphingobium</taxon>
    </lineage>
</organism>
<dbReference type="InterPro" id="IPR019953">
    <property type="entry name" value="OHR"/>
</dbReference>
<dbReference type="EMBL" id="JACHLR010000010">
    <property type="protein sequence ID" value="MBB4859295.1"/>
    <property type="molecule type" value="Genomic_DNA"/>
</dbReference>
<dbReference type="GO" id="GO:0006979">
    <property type="term" value="P:response to oxidative stress"/>
    <property type="evidence" value="ECO:0007669"/>
    <property type="project" value="InterPro"/>
</dbReference>
<comment type="caution">
    <text evidence="2">The sequence shown here is derived from an EMBL/GenBank/DDBJ whole genome shotgun (WGS) entry which is preliminary data.</text>
</comment>
<evidence type="ECO:0000256" key="1">
    <source>
        <dbReference type="ARBA" id="ARBA00007378"/>
    </source>
</evidence>
<dbReference type="PANTHER" id="PTHR33797:SF2">
    <property type="entry name" value="ORGANIC HYDROPEROXIDE RESISTANCE PROTEIN-LIKE"/>
    <property type="match status" value="1"/>
</dbReference>
<sequence length="139" mass="13935">MSQSYSAAATALGGRSGFASSSDGRLKVELSTPAALGGDDGPGTNPEQLFAAAHAASLLGAIRQVAEARGIKVPPDSNVTATIAVDSDGGETLNLNVALSADIPCIDAGEATRIVDEAMRICPIARATCDHVSATVNVD</sequence>
<dbReference type="NCBIfam" id="TIGR03561">
    <property type="entry name" value="organ_hyd_perox"/>
    <property type="match status" value="1"/>
</dbReference>
<proteinExistence type="inferred from homology"/>
<dbReference type="InterPro" id="IPR003718">
    <property type="entry name" value="OsmC/Ohr_fam"/>
</dbReference>
<keyword evidence="3" id="KW-1185">Reference proteome</keyword>
<comment type="similarity">
    <text evidence="1">Belongs to the OsmC/Ohr family.</text>
</comment>
<name>A0A7W7NXK4_9SPHN</name>